<dbReference type="EMBL" id="CP097118">
    <property type="protein sequence ID" value="USS87586.1"/>
    <property type="molecule type" value="Genomic_DNA"/>
</dbReference>
<reference evidence="1" key="1">
    <citation type="submission" date="2022-05" db="EMBL/GenBank/DDBJ databases">
        <authorList>
            <person name="Oliphant S.A."/>
            <person name="Watson-Haigh N.S."/>
            <person name="Sumby K.M."/>
            <person name="Gardner J.M."/>
            <person name="Jiranek V."/>
        </authorList>
    </citation>
    <scope>NUCLEOTIDE SEQUENCE</scope>
    <source>
        <strain evidence="1">KI11_C11</strain>
    </source>
</reference>
<sequence>MKWSLEKLQSYQKEPLEAQAQLDLKSDLTTRYPEEILDATPFDVNVSAIADRGDVIIDADVAGTVTVPSSRSLTPFKLPLQFHFTEVYVNTKAAFERYDNDVVVIKVDDDGVVDFDKAVADNVIVQIPMQLLSPAEQVGATMPAGDDWEVISEADYQHQHEESKQVDPRLASLKQFYTDDDDKA</sequence>
<dbReference type="InterPro" id="IPR003772">
    <property type="entry name" value="YceD"/>
</dbReference>
<name>A0ABY5BTF7_9LACO</name>
<evidence type="ECO:0000313" key="2">
    <source>
        <dbReference type="Proteomes" id="UP001057025"/>
    </source>
</evidence>
<keyword evidence="2" id="KW-1185">Reference proteome</keyword>
<proteinExistence type="predicted"/>
<gene>
    <name evidence="1" type="ORF">M3M39_05550</name>
</gene>
<protein>
    <submittedName>
        <fullName evidence="1">YceD family protein</fullName>
    </submittedName>
</protein>
<accession>A0ABY5BTF7</accession>
<dbReference type="Proteomes" id="UP001057025">
    <property type="component" value="Chromosome"/>
</dbReference>
<organism evidence="1 2">
    <name type="scientific">Fructilactobacillus hinvesii</name>
    <dbReference type="NCBI Taxonomy" id="2940300"/>
    <lineage>
        <taxon>Bacteria</taxon>
        <taxon>Bacillati</taxon>
        <taxon>Bacillota</taxon>
        <taxon>Bacilli</taxon>
        <taxon>Lactobacillales</taxon>
        <taxon>Lactobacillaceae</taxon>
        <taxon>Fructilactobacillus</taxon>
    </lineage>
</organism>
<dbReference type="Pfam" id="PF02620">
    <property type="entry name" value="YceD"/>
    <property type="match status" value="1"/>
</dbReference>
<dbReference type="RefSeq" id="WP_252796879.1">
    <property type="nucleotide sequence ID" value="NZ_CP097118.1"/>
</dbReference>
<evidence type="ECO:0000313" key="1">
    <source>
        <dbReference type="EMBL" id="USS87586.1"/>
    </source>
</evidence>